<reference evidence="3" key="1">
    <citation type="submission" date="2022-12" db="EMBL/GenBank/DDBJ databases">
        <title>Reference genome sequencing for broad-spectrum identification of bacterial and archaeal isolates by mass spectrometry.</title>
        <authorList>
            <person name="Sekiguchi Y."/>
            <person name="Tourlousse D.M."/>
        </authorList>
    </citation>
    <scope>NUCLEOTIDE SEQUENCE</scope>
    <source>
        <strain evidence="3">301</strain>
    </source>
</reference>
<keyword evidence="1" id="KW-0732">Signal</keyword>
<accession>A0A9W6FKI7</accession>
<comment type="caution">
    <text evidence="3">The sequence shown here is derived from an EMBL/GenBank/DDBJ whole genome shotgun (WGS) entry which is preliminary data.</text>
</comment>
<feature type="domain" description="DUF305" evidence="2">
    <location>
        <begin position="44"/>
        <end position="142"/>
    </location>
</feature>
<proteinExistence type="predicted"/>
<dbReference type="Pfam" id="PF03713">
    <property type="entry name" value="DUF305"/>
    <property type="match status" value="1"/>
</dbReference>
<sequence length="153" mass="16277">MRSRTFAARFRAAVPFTFAAVVVASFLSVSPAAAQSAMPGGPMMHDMQNMPHAMGGPASAAADTPSTAAFRAAGARMHKDMDIAYSGDTDVDFVRGMIPHHEGAVAMAKVELAFGKDPEIRKLAEGIIKAQEEEIAFMKAWLARAEARAPTKK</sequence>
<dbReference type="AlphaFoldDB" id="A0A9W6FKI7"/>
<dbReference type="Gene3D" id="1.20.1260.10">
    <property type="match status" value="1"/>
</dbReference>
<dbReference type="EMBL" id="BSDO01000004">
    <property type="protein sequence ID" value="GLI23340.1"/>
    <property type="molecule type" value="Genomic_DNA"/>
</dbReference>
<protein>
    <submittedName>
        <fullName evidence="4">Uncharacterized protein (DUF305 family)</fullName>
    </submittedName>
</protein>
<dbReference type="PANTHER" id="PTHR36933:SF1">
    <property type="entry name" value="SLL0788 PROTEIN"/>
    <property type="match status" value="1"/>
</dbReference>
<evidence type="ECO:0000313" key="6">
    <source>
        <dbReference type="Proteomes" id="UP001245370"/>
    </source>
</evidence>
<dbReference type="EMBL" id="JAVDPY010000005">
    <property type="protein sequence ID" value="MDR6334639.1"/>
    <property type="molecule type" value="Genomic_DNA"/>
</dbReference>
<feature type="chain" id="PRO_5040836998" evidence="1">
    <location>
        <begin position="35"/>
        <end position="153"/>
    </location>
</feature>
<keyword evidence="6" id="KW-1185">Reference proteome</keyword>
<dbReference type="InterPro" id="IPR005183">
    <property type="entry name" value="DUF305_CopM-like"/>
</dbReference>
<dbReference type="InterPro" id="IPR012347">
    <property type="entry name" value="Ferritin-like"/>
</dbReference>
<gene>
    <name evidence="4" type="ORF">GGQ86_003121</name>
    <name evidence="3" type="ORF">XFLAVUS301_30140</name>
</gene>
<evidence type="ECO:0000313" key="3">
    <source>
        <dbReference type="EMBL" id="GLI23340.1"/>
    </source>
</evidence>
<name>A0A9W6FKI7_XANFL</name>
<dbReference type="Proteomes" id="UP001144397">
    <property type="component" value="Unassembled WGS sequence"/>
</dbReference>
<evidence type="ECO:0000313" key="4">
    <source>
        <dbReference type="EMBL" id="MDR6334639.1"/>
    </source>
</evidence>
<reference evidence="4 6" key="2">
    <citation type="submission" date="2023-07" db="EMBL/GenBank/DDBJ databases">
        <title>Genomic Encyclopedia of Type Strains, Phase IV (KMG-IV): sequencing the most valuable type-strain genomes for metagenomic binning, comparative biology and taxonomic classification.</title>
        <authorList>
            <person name="Goeker M."/>
        </authorList>
    </citation>
    <scope>NUCLEOTIDE SEQUENCE [LARGE SCALE GENOMIC DNA]</scope>
    <source>
        <strain evidence="4 6">DSM 338</strain>
    </source>
</reference>
<evidence type="ECO:0000313" key="5">
    <source>
        <dbReference type="Proteomes" id="UP001144397"/>
    </source>
</evidence>
<evidence type="ECO:0000259" key="2">
    <source>
        <dbReference type="Pfam" id="PF03713"/>
    </source>
</evidence>
<dbReference type="Proteomes" id="UP001245370">
    <property type="component" value="Unassembled WGS sequence"/>
</dbReference>
<evidence type="ECO:0000256" key="1">
    <source>
        <dbReference type="SAM" id="SignalP"/>
    </source>
</evidence>
<dbReference type="PANTHER" id="PTHR36933">
    <property type="entry name" value="SLL0788 PROTEIN"/>
    <property type="match status" value="1"/>
</dbReference>
<organism evidence="3 5">
    <name type="scientific">Xanthobacter flavus</name>
    <dbReference type="NCBI Taxonomy" id="281"/>
    <lineage>
        <taxon>Bacteria</taxon>
        <taxon>Pseudomonadati</taxon>
        <taxon>Pseudomonadota</taxon>
        <taxon>Alphaproteobacteria</taxon>
        <taxon>Hyphomicrobiales</taxon>
        <taxon>Xanthobacteraceae</taxon>
        <taxon>Xanthobacter</taxon>
    </lineage>
</organism>
<feature type="signal peptide" evidence="1">
    <location>
        <begin position="1"/>
        <end position="34"/>
    </location>
</feature>